<dbReference type="GO" id="GO:0009966">
    <property type="term" value="P:regulation of signal transduction"/>
    <property type="evidence" value="ECO:0007669"/>
    <property type="project" value="TreeGrafter"/>
</dbReference>
<comment type="subcellular location">
    <subcellularLocation>
        <location evidence="1">Secreted</location>
    </subcellularLocation>
</comment>
<dbReference type="SMART" id="SM00408">
    <property type="entry name" value="IGc2"/>
    <property type="match status" value="1"/>
</dbReference>
<dbReference type="AlphaFoldDB" id="A0AAN8P6R0"/>
<reference evidence="6 7" key="1">
    <citation type="submission" date="2023-10" db="EMBL/GenBank/DDBJ databases">
        <title>Genomes of two closely related lineages of the louse Polyplax serrata with different host specificities.</title>
        <authorList>
            <person name="Martinu J."/>
            <person name="Tarabai H."/>
            <person name="Stefka J."/>
            <person name="Hypsa V."/>
        </authorList>
    </citation>
    <scope>NUCLEOTIDE SEQUENCE [LARGE SCALE GENOMIC DNA]</scope>
    <source>
        <strain evidence="6">HR10_N</strain>
    </source>
</reference>
<dbReference type="InterPro" id="IPR036058">
    <property type="entry name" value="Kazal_dom_sf"/>
</dbReference>
<dbReference type="Pfam" id="PF13927">
    <property type="entry name" value="Ig_3"/>
    <property type="match status" value="1"/>
</dbReference>
<evidence type="ECO:0000259" key="5">
    <source>
        <dbReference type="PROSITE" id="PS50835"/>
    </source>
</evidence>
<dbReference type="PANTHER" id="PTHR14186">
    <property type="entry name" value="INSULIN-LIKE GROWTH FACTOR BINDING PROTEIN-RELATED"/>
    <property type="match status" value="1"/>
</dbReference>
<feature type="chain" id="PRO_5042960794" description="Ig-like domain-containing protein" evidence="4">
    <location>
        <begin position="21"/>
        <end position="250"/>
    </location>
</feature>
<evidence type="ECO:0000256" key="2">
    <source>
        <dbReference type="ARBA" id="ARBA00022525"/>
    </source>
</evidence>
<evidence type="ECO:0000256" key="1">
    <source>
        <dbReference type="ARBA" id="ARBA00004613"/>
    </source>
</evidence>
<feature type="domain" description="Ig-like" evidence="5">
    <location>
        <begin position="147"/>
        <end position="248"/>
    </location>
</feature>
<evidence type="ECO:0000256" key="4">
    <source>
        <dbReference type="SAM" id="SignalP"/>
    </source>
</evidence>
<dbReference type="Gene3D" id="2.60.40.10">
    <property type="entry name" value="Immunoglobulins"/>
    <property type="match status" value="1"/>
</dbReference>
<organism evidence="6 7">
    <name type="scientific">Polyplax serrata</name>
    <name type="common">Common mouse louse</name>
    <dbReference type="NCBI Taxonomy" id="468196"/>
    <lineage>
        <taxon>Eukaryota</taxon>
        <taxon>Metazoa</taxon>
        <taxon>Ecdysozoa</taxon>
        <taxon>Arthropoda</taxon>
        <taxon>Hexapoda</taxon>
        <taxon>Insecta</taxon>
        <taxon>Pterygota</taxon>
        <taxon>Neoptera</taxon>
        <taxon>Paraneoptera</taxon>
        <taxon>Psocodea</taxon>
        <taxon>Troctomorpha</taxon>
        <taxon>Phthiraptera</taxon>
        <taxon>Anoplura</taxon>
        <taxon>Polyplacidae</taxon>
        <taxon>Polyplax</taxon>
    </lineage>
</organism>
<dbReference type="Pfam" id="PF07648">
    <property type="entry name" value="Kazal_2"/>
    <property type="match status" value="1"/>
</dbReference>
<dbReference type="Gene3D" id="4.10.40.20">
    <property type="match status" value="1"/>
</dbReference>
<name>A0AAN8P6R0_POLSC</name>
<accession>A0AAN8P6R0</accession>
<dbReference type="GO" id="GO:0005520">
    <property type="term" value="F:insulin-like growth factor binding"/>
    <property type="evidence" value="ECO:0007669"/>
    <property type="project" value="InterPro"/>
</dbReference>
<dbReference type="InterPro" id="IPR002350">
    <property type="entry name" value="Kazal_dom"/>
</dbReference>
<gene>
    <name evidence="6" type="ORF">RUM43_008009</name>
</gene>
<dbReference type="GO" id="GO:0005576">
    <property type="term" value="C:extracellular region"/>
    <property type="evidence" value="ECO:0007669"/>
    <property type="project" value="UniProtKB-SubCell"/>
</dbReference>
<feature type="signal peptide" evidence="4">
    <location>
        <begin position="1"/>
        <end position="20"/>
    </location>
</feature>
<dbReference type="SUPFAM" id="SSF100895">
    <property type="entry name" value="Kazal-type serine protease inhibitors"/>
    <property type="match status" value="1"/>
</dbReference>
<dbReference type="InterPro" id="IPR036179">
    <property type="entry name" value="Ig-like_dom_sf"/>
</dbReference>
<dbReference type="InterPro" id="IPR003598">
    <property type="entry name" value="Ig_sub2"/>
</dbReference>
<dbReference type="InterPro" id="IPR007110">
    <property type="entry name" value="Ig-like_dom"/>
</dbReference>
<evidence type="ECO:0000256" key="3">
    <source>
        <dbReference type="ARBA" id="ARBA00022729"/>
    </source>
</evidence>
<dbReference type="SUPFAM" id="SSF57184">
    <property type="entry name" value="Growth factor receptor domain"/>
    <property type="match status" value="1"/>
</dbReference>
<dbReference type="SMART" id="SM00409">
    <property type="entry name" value="IG"/>
    <property type="match status" value="1"/>
</dbReference>
<keyword evidence="2" id="KW-0964">Secreted</keyword>
<protein>
    <recommendedName>
        <fullName evidence="5">Ig-like domain-containing protein</fullName>
    </recommendedName>
</protein>
<dbReference type="InterPro" id="IPR009030">
    <property type="entry name" value="Growth_fac_rcpt_cys_sf"/>
</dbReference>
<dbReference type="Proteomes" id="UP001372834">
    <property type="component" value="Unassembled WGS sequence"/>
</dbReference>
<dbReference type="Gene3D" id="3.30.60.30">
    <property type="match status" value="1"/>
</dbReference>
<dbReference type="InterPro" id="IPR003599">
    <property type="entry name" value="Ig_sub"/>
</dbReference>
<dbReference type="EMBL" id="JAWJWE010000003">
    <property type="protein sequence ID" value="KAK6639734.1"/>
    <property type="molecule type" value="Genomic_DNA"/>
</dbReference>
<evidence type="ECO:0000313" key="6">
    <source>
        <dbReference type="EMBL" id="KAK6639734.1"/>
    </source>
</evidence>
<dbReference type="SUPFAM" id="SSF48726">
    <property type="entry name" value="Immunoglobulin"/>
    <property type="match status" value="1"/>
</dbReference>
<dbReference type="GO" id="GO:0001558">
    <property type="term" value="P:regulation of cell growth"/>
    <property type="evidence" value="ECO:0007669"/>
    <property type="project" value="InterPro"/>
</dbReference>
<sequence length="250" mass="27188">MNISFEILLTVAFLITTCSSVPTSSCPTCDIEKCPKSAHECVHGLIKDHCGCCKEGVCLLHEKEKCMDLKFFTDIADTSLKRFSVCGEDMECALRTDVKAGEIPDSVCLCLKEEVSCGKDNVTYRSLCQLREAGTELEHVGPCKVAPEISSEPKDPATVPKEEKLALDCEAKGFPVPEIVWEFEGLNGLFKTLPGDDSSVVVHTRGGPESLTVSSWVMIDSLRQTDAGNYICVARNSEGVSRAITTVNVM</sequence>
<keyword evidence="3 4" id="KW-0732">Signal</keyword>
<proteinExistence type="predicted"/>
<dbReference type="InterPro" id="IPR013783">
    <property type="entry name" value="Ig-like_fold"/>
</dbReference>
<dbReference type="InterPro" id="IPR011390">
    <property type="entry name" value="IGFBP_rP_mac25"/>
</dbReference>
<comment type="caution">
    <text evidence="6">The sequence shown here is derived from an EMBL/GenBank/DDBJ whole genome shotgun (WGS) entry which is preliminary data.</text>
</comment>
<evidence type="ECO:0000313" key="7">
    <source>
        <dbReference type="Proteomes" id="UP001372834"/>
    </source>
</evidence>
<dbReference type="PROSITE" id="PS50835">
    <property type="entry name" value="IG_LIKE"/>
    <property type="match status" value="1"/>
</dbReference>
<dbReference type="PANTHER" id="PTHR14186:SF19">
    <property type="entry name" value="INSULIN-LIKE GROWTH FACTOR-BINDING PROTEIN 7"/>
    <property type="match status" value="1"/>
</dbReference>